<comment type="caution">
    <text evidence="5">The sequence shown here is derived from an EMBL/GenBank/DDBJ whole genome shotgun (WGS) entry which is preliminary data.</text>
</comment>
<dbReference type="InterPro" id="IPR045006">
    <property type="entry name" value="CHLI-like"/>
</dbReference>
<organism evidence="5 6">
    <name type="scientific">Sedimenticola selenatireducens</name>
    <dbReference type="NCBI Taxonomy" id="191960"/>
    <lineage>
        <taxon>Bacteria</taxon>
        <taxon>Pseudomonadati</taxon>
        <taxon>Pseudomonadota</taxon>
        <taxon>Gammaproteobacteria</taxon>
        <taxon>Chromatiales</taxon>
        <taxon>Sedimenticolaceae</taxon>
        <taxon>Sedimenticola</taxon>
    </lineage>
</organism>
<keyword evidence="2" id="KW-0547">Nucleotide-binding</keyword>
<dbReference type="GO" id="GO:0005524">
    <property type="term" value="F:ATP binding"/>
    <property type="evidence" value="ECO:0007669"/>
    <property type="project" value="UniProtKB-KW"/>
</dbReference>
<evidence type="ECO:0000313" key="5">
    <source>
        <dbReference type="EMBL" id="TVO77012.1"/>
    </source>
</evidence>
<dbReference type="InterPro" id="IPR020568">
    <property type="entry name" value="Ribosomal_Su5_D2-typ_SF"/>
</dbReference>
<evidence type="ECO:0000256" key="3">
    <source>
        <dbReference type="ARBA" id="ARBA00022840"/>
    </source>
</evidence>
<dbReference type="Pfam" id="PF13541">
    <property type="entry name" value="ChlI"/>
    <property type="match status" value="1"/>
</dbReference>
<keyword evidence="3" id="KW-0067">ATP-binding</keyword>
<keyword evidence="6" id="KW-1185">Reference proteome</keyword>
<dbReference type="InterPro" id="IPR025158">
    <property type="entry name" value="Mg_chelat-rel_C"/>
</dbReference>
<dbReference type="OrthoDB" id="9813147at2"/>
<dbReference type="PANTHER" id="PTHR32039">
    <property type="entry name" value="MAGNESIUM-CHELATASE SUBUNIT CHLI"/>
    <property type="match status" value="1"/>
</dbReference>
<dbReference type="SUPFAM" id="SSF54211">
    <property type="entry name" value="Ribosomal protein S5 domain 2-like"/>
    <property type="match status" value="1"/>
</dbReference>
<feature type="domain" description="MCM C-terminal AAA(+) ATPase" evidence="4">
    <location>
        <begin position="289"/>
        <end position="347"/>
    </location>
</feature>
<gene>
    <name evidence="5" type="ORF">FHP88_06210</name>
</gene>
<evidence type="ECO:0000256" key="1">
    <source>
        <dbReference type="ARBA" id="ARBA00006354"/>
    </source>
</evidence>
<dbReference type="Pfam" id="PF01078">
    <property type="entry name" value="Mg_chelatase"/>
    <property type="match status" value="1"/>
</dbReference>
<dbReference type="NCBIfam" id="NF007365">
    <property type="entry name" value="PRK09862.1"/>
    <property type="match status" value="1"/>
</dbReference>
<dbReference type="Pfam" id="PF13335">
    <property type="entry name" value="Mg_chelatase_C"/>
    <property type="match status" value="1"/>
</dbReference>
<dbReference type="SMART" id="SM00382">
    <property type="entry name" value="AAA"/>
    <property type="match status" value="1"/>
</dbReference>
<protein>
    <submittedName>
        <fullName evidence="5">YifB family Mg chelatase-like AAA ATPase</fullName>
    </submittedName>
</protein>
<reference evidence="5 6" key="1">
    <citation type="submission" date="2019-07" db="EMBL/GenBank/DDBJ databases">
        <title>The pathways for chlorine oxyanion respiration interact through the shared metabolite chlorate.</title>
        <authorList>
            <person name="Barnum T.P."/>
            <person name="Cheng Y."/>
            <person name="Hill K.A."/>
            <person name="Lucas L.N."/>
            <person name="Carlson H.K."/>
            <person name="Coates J.D."/>
        </authorList>
    </citation>
    <scope>NUCLEOTIDE SEQUENCE [LARGE SCALE GENOMIC DNA]</scope>
    <source>
        <strain evidence="5 6">BK-1</strain>
    </source>
</reference>
<dbReference type="InterPro" id="IPR014721">
    <property type="entry name" value="Ribsml_uS5_D2-typ_fold_subgr"/>
</dbReference>
<evidence type="ECO:0000259" key="4">
    <source>
        <dbReference type="PROSITE" id="PS50051"/>
    </source>
</evidence>
<dbReference type="InterPro" id="IPR004482">
    <property type="entry name" value="Mg_chelat-rel"/>
</dbReference>
<dbReference type="InterPro" id="IPR000523">
    <property type="entry name" value="Mg_chelatse_chII-like_cat_dom"/>
</dbReference>
<dbReference type="RefSeq" id="WP_144358141.1">
    <property type="nucleotide sequence ID" value="NZ_VMNH01000005.1"/>
</dbReference>
<dbReference type="Proteomes" id="UP000316649">
    <property type="component" value="Unassembled WGS sequence"/>
</dbReference>
<dbReference type="InterPro" id="IPR003593">
    <property type="entry name" value="AAA+_ATPase"/>
</dbReference>
<dbReference type="SUPFAM" id="SSF52540">
    <property type="entry name" value="P-loop containing nucleoside triphosphate hydrolases"/>
    <property type="match status" value="1"/>
</dbReference>
<name>A0A557SI58_9GAMM</name>
<dbReference type="InterPro" id="IPR027417">
    <property type="entry name" value="P-loop_NTPase"/>
</dbReference>
<dbReference type="InterPro" id="IPR001208">
    <property type="entry name" value="MCM_dom"/>
</dbReference>
<dbReference type="Gene3D" id="3.40.50.300">
    <property type="entry name" value="P-loop containing nucleotide triphosphate hydrolases"/>
    <property type="match status" value="1"/>
</dbReference>
<dbReference type="AlphaFoldDB" id="A0A557SI58"/>
<proteinExistence type="inferred from homology"/>
<dbReference type="NCBIfam" id="TIGR00368">
    <property type="entry name" value="YifB family Mg chelatase-like AAA ATPase"/>
    <property type="match status" value="1"/>
</dbReference>
<dbReference type="Gene3D" id="3.30.230.10">
    <property type="match status" value="1"/>
</dbReference>
<dbReference type="PRINTS" id="PR01657">
    <property type="entry name" value="MCMFAMILY"/>
</dbReference>
<dbReference type="EMBL" id="VMNH01000005">
    <property type="protein sequence ID" value="TVO77012.1"/>
    <property type="molecule type" value="Genomic_DNA"/>
</dbReference>
<dbReference type="PROSITE" id="PS50051">
    <property type="entry name" value="MCM_2"/>
    <property type="match status" value="1"/>
</dbReference>
<comment type="similarity">
    <text evidence="1">Belongs to the Mg-chelatase subunits D/I family. ComM subfamily.</text>
</comment>
<sequence length="502" mass="54027">MSLATLHSRARSGINAPLVTIEVHLANGLPALSIVGLPEMAVRESKDRVRGALINSGFEFPARRITINLAPADLPKEGGRFDLPIALGILAASGQIPTQALGSHEFIGELALSGALRPVRGVLPVALAARAAGRGLILPAECAEEAALVNDIPIHPANHLLAVCKHLIREEGIPPYSGLKPPAPIQAQPDLAEVSGQERAKRALEIAAAGNHSLLMVGPPGTGKSMLACRLPGILPSMTEQESLETAAIRSISNLGFSATDWEKRPFRAPHHTASGVALVGGGSNPRPGEISLAHNGVMFLDELPEFDRKVLEVLREPLESGQVTISRAARQEQFPARFQLIAAMNPCPCGHLGDTSGRSCRCSSEQVTRYRGRISGPLLDRIDMSIEVPRLPTQTLSRPTNQGEPSHKVRQRVEACRQRQISRSGCPNSQLVGRLLEESCVLTPDTRHLIERAMEQLGLSARAYHRILRLSRTIADLDTSDEILPSHLGEAISYRSLDRKA</sequence>
<dbReference type="GO" id="GO:0003677">
    <property type="term" value="F:DNA binding"/>
    <property type="evidence" value="ECO:0007669"/>
    <property type="project" value="InterPro"/>
</dbReference>
<evidence type="ECO:0000256" key="2">
    <source>
        <dbReference type="ARBA" id="ARBA00022741"/>
    </source>
</evidence>
<dbReference type="PANTHER" id="PTHR32039:SF7">
    <property type="entry name" value="COMPETENCE PROTEIN COMM"/>
    <property type="match status" value="1"/>
</dbReference>
<accession>A0A557SI58</accession>
<evidence type="ECO:0000313" key="6">
    <source>
        <dbReference type="Proteomes" id="UP000316649"/>
    </source>
</evidence>